<dbReference type="PANTHER" id="PTHR23024">
    <property type="entry name" value="ARYLACETAMIDE DEACETYLASE"/>
    <property type="match status" value="1"/>
</dbReference>
<feature type="active site" evidence="2">
    <location>
        <position position="159"/>
    </location>
</feature>
<dbReference type="AlphaFoldDB" id="A0A7N0T1G0"/>
<dbReference type="InterPro" id="IPR029058">
    <property type="entry name" value="AB_hydrolase_fold"/>
</dbReference>
<evidence type="ECO:0000256" key="2">
    <source>
        <dbReference type="PROSITE-ProRule" id="PRU10038"/>
    </source>
</evidence>
<evidence type="ECO:0000259" key="3">
    <source>
        <dbReference type="Pfam" id="PF07859"/>
    </source>
</evidence>
<dbReference type="InterPro" id="IPR050466">
    <property type="entry name" value="Carboxylest/Gibb_receptor"/>
</dbReference>
<dbReference type="InterPro" id="IPR013094">
    <property type="entry name" value="AB_hydrolase_3"/>
</dbReference>
<evidence type="ECO:0000313" key="5">
    <source>
        <dbReference type="Proteomes" id="UP000594263"/>
    </source>
</evidence>
<keyword evidence="5" id="KW-1185">Reference proteome</keyword>
<reference evidence="4" key="1">
    <citation type="submission" date="2021-01" db="UniProtKB">
        <authorList>
            <consortium name="EnsemblPlants"/>
        </authorList>
    </citation>
    <scope>IDENTIFICATION</scope>
</reference>
<sequence>MAASSETSSLDGSPILRIHEDGRVERLIGTAIVPAGLDLATGVESRDVSITKDGSVGARLYVPKAADPGKKIPLLVYFHGGGFCLESAWSPTYHSYLNALVSEANIVTVSVNYRLTPEHPLPTAYDDSWAAIKWIAAPETDPWLVQFADLNRVFFSGDSAGGNIAHHMSARLGTEPLPGVTLAGAILTDPFFWGEEWIRRESARDKAISELLSSMWKLAIPGLKSYDHPWMDPGLEPERLGMMACERVLVCAAGADFYMCERGEAYCEALRMSGWGGSVEMLRSEGVGHVFHLEDRASEVAVRLMKKVVDFINEGSA</sequence>
<dbReference type="SUPFAM" id="SSF53474">
    <property type="entry name" value="alpha/beta-Hydrolases"/>
    <property type="match status" value="1"/>
</dbReference>
<protein>
    <recommendedName>
        <fullName evidence="3">Alpha/beta hydrolase fold-3 domain-containing protein</fullName>
    </recommendedName>
</protein>
<proteinExistence type="inferred from homology"/>
<dbReference type="PROSITE" id="PS01174">
    <property type="entry name" value="LIPASE_GDXG_SER"/>
    <property type="match status" value="1"/>
</dbReference>
<dbReference type="EnsemblPlants" id="Kaladp0018s0092.1.v1.1">
    <property type="protein sequence ID" value="Kaladp0018s0092.1.v1.1.CDS.1"/>
    <property type="gene ID" value="Kaladp0018s0092.v1.1"/>
</dbReference>
<comment type="similarity">
    <text evidence="1">Belongs to the 'GDXG' lipolytic enzyme family.</text>
</comment>
<dbReference type="Pfam" id="PF07859">
    <property type="entry name" value="Abhydrolase_3"/>
    <property type="match status" value="1"/>
</dbReference>
<dbReference type="PANTHER" id="PTHR23024:SF467">
    <property type="entry name" value="CARBOXYLESTERASE 12-RELATED"/>
    <property type="match status" value="1"/>
</dbReference>
<dbReference type="Proteomes" id="UP000594263">
    <property type="component" value="Unplaced"/>
</dbReference>
<dbReference type="GO" id="GO:0016787">
    <property type="term" value="F:hydrolase activity"/>
    <property type="evidence" value="ECO:0007669"/>
    <property type="project" value="InterPro"/>
</dbReference>
<name>A0A7N0T1G0_KALFE</name>
<dbReference type="Gramene" id="Kaladp0018s0092.1.v1.1">
    <property type="protein sequence ID" value="Kaladp0018s0092.1.v1.1.CDS.1"/>
    <property type="gene ID" value="Kaladp0018s0092.v1.1"/>
</dbReference>
<dbReference type="Gene3D" id="3.40.50.1820">
    <property type="entry name" value="alpha/beta hydrolase"/>
    <property type="match status" value="1"/>
</dbReference>
<evidence type="ECO:0000256" key="1">
    <source>
        <dbReference type="ARBA" id="ARBA00010515"/>
    </source>
</evidence>
<evidence type="ECO:0000313" key="4">
    <source>
        <dbReference type="EnsemblPlants" id="Kaladp0018s0092.1.v1.1.CDS.1"/>
    </source>
</evidence>
<dbReference type="OMA" id="MMACERV"/>
<organism evidence="4 5">
    <name type="scientific">Kalanchoe fedtschenkoi</name>
    <name type="common">Lavender scallops</name>
    <name type="synonym">South American air plant</name>
    <dbReference type="NCBI Taxonomy" id="63787"/>
    <lineage>
        <taxon>Eukaryota</taxon>
        <taxon>Viridiplantae</taxon>
        <taxon>Streptophyta</taxon>
        <taxon>Embryophyta</taxon>
        <taxon>Tracheophyta</taxon>
        <taxon>Spermatophyta</taxon>
        <taxon>Magnoliopsida</taxon>
        <taxon>eudicotyledons</taxon>
        <taxon>Gunneridae</taxon>
        <taxon>Pentapetalae</taxon>
        <taxon>Saxifragales</taxon>
        <taxon>Crassulaceae</taxon>
        <taxon>Kalanchoe</taxon>
    </lineage>
</organism>
<accession>A0A7N0T1G0</accession>
<feature type="domain" description="Alpha/beta hydrolase fold-3" evidence="3">
    <location>
        <begin position="75"/>
        <end position="292"/>
    </location>
</feature>
<dbReference type="InterPro" id="IPR033140">
    <property type="entry name" value="Lipase_GDXG_put_SER_AS"/>
</dbReference>